<organism evidence="2 3">
    <name type="scientific">Prevotella lacticifex</name>
    <dbReference type="NCBI Taxonomy" id="2854755"/>
    <lineage>
        <taxon>Bacteria</taxon>
        <taxon>Pseudomonadati</taxon>
        <taxon>Bacteroidota</taxon>
        <taxon>Bacteroidia</taxon>
        <taxon>Bacteroidales</taxon>
        <taxon>Prevotellaceae</taxon>
        <taxon>Prevotella</taxon>
    </lineage>
</organism>
<feature type="signal peptide" evidence="1">
    <location>
        <begin position="1"/>
        <end position="19"/>
    </location>
</feature>
<dbReference type="Gene3D" id="1.25.40.10">
    <property type="entry name" value="Tetratricopeptide repeat domain"/>
    <property type="match status" value="1"/>
</dbReference>
<protein>
    <recommendedName>
        <fullName evidence="4">Tetratricopeptide repeat protein</fullName>
    </recommendedName>
</protein>
<evidence type="ECO:0008006" key="4">
    <source>
        <dbReference type="Google" id="ProtNLM"/>
    </source>
</evidence>
<dbReference type="EMBL" id="BPUB01000002">
    <property type="protein sequence ID" value="GJG59934.1"/>
    <property type="molecule type" value="Genomic_DNA"/>
</dbReference>
<dbReference type="Proteomes" id="UP000825483">
    <property type="component" value="Unassembled WGS sequence"/>
</dbReference>
<gene>
    <name evidence="2" type="ORF">PRLR5076_27850</name>
</gene>
<name>A0A9R1CCC3_9BACT</name>
<dbReference type="InterPro" id="IPR011990">
    <property type="entry name" value="TPR-like_helical_dom_sf"/>
</dbReference>
<comment type="caution">
    <text evidence="2">The sequence shown here is derived from an EMBL/GenBank/DDBJ whole genome shotgun (WGS) entry which is preliminary data.</text>
</comment>
<keyword evidence="3" id="KW-1185">Reference proteome</keyword>
<reference evidence="2" key="1">
    <citation type="journal article" date="2022" name="Int. J. Syst. Evol. Microbiol.">
        <title>Prevotella lacticifex sp. nov., isolated from the rumen of cows.</title>
        <authorList>
            <person name="Shinkai T."/>
            <person name="Ikeyama N."/>
            <person name="Kumagai M."/>
            <person name="Ohmori H."/>
            <person name="Sakamoto M."/>
            <person name="Ohkuma M."/>
            <person name="Mitsumori M."/>
        </authorList>
    </citation>
    <scope>NUCLEOTIDE SEQUENCE</scope>
    <source>
        <strain evidence="2">R5076</strain>
    </source>
</reference>
<keyword evidence="1" id="KW-0732">Signal</keyword>
<evidence type="ECO:0000313" key="2">
    <source>
        <dbReference type="EMBL" id="GJG59934.1"/>
    </source>
</evidence>
<evidence type="ECO:0000313" key="3">
    <source>
        <dbReference type="Proteomes" id="UP000825483"/>
    </source>
</evidence>
<dbReference type="GeneID" id="72466023"/>
<feature type="chain" id="PRO_5040290753" description="Tetratricopeptide repeat protein" evidence="1">
    <location>
        <begin position="20"/>
        <end position="389"/>
    </location>
</feature>
<evidence type="ECO:0000256" key="1">
    <source>
        <dbReference type="SAM" id="SignalP"/>
    </source>
</evidence>
<dbReference type="RefSeq" id="WP_223928497.1">
    <property type="nucleotide sequence ID" value="NZ_BPTU01000002.1"/>
</dbReference>
<sequence>MKRLLLALIAVVMALTAFAQTDSASYMARFNDLSSAYEAGNYQHVIDEGEGLAVICDSLNLACSDSSYVSIQTFLGKSYFRMKRPLDAAKAADKAWGRLEKMGWNDCLLYAVMLDNAGLYYLSAKQNDIGLERSKKALGVISTIPDAAVSNDMSVILLHIAEGSFYTGKYDDAIIYEIRALNIIEKIYGKHSKEYIDELSYLSEYYRAAKEDAKADDNDAEIKSLQAEYDNGMRDLPDADNRDFSSAEECHKYKYEVYRCADYVLTHSVRSKYINQCLKYMMLWTIATDEVSVTFDKNEAKLVEKDNTKPYFVAYLAACIKYALDKNDSTFSQDMYIEAITSMLNYYINNRDLTGKVAYMEKYIALYDKGEEKLFDVLRKNYARLMKQK</sequence>
<accession>A0A9R1CCC3</accession>
<proteinExistence type="predicted"/>
<dbReference type="AlphaFoldDB" id="A0A9R1CCC3"/>